<protein>
    <submittedName>
        <fullName evidence="2">Plasmid pRiA4b ORF-3-like protein</fullName>
    </submittedName>
</protein>
<dbReference type="PANTHER" id="PTHR41878">
    <property type="entry name" value="LEXA REPRESSOR-RELATED"/>
    <property type="match status" value="1"/>
</dbReference>
<gene>
    <name evidence="2" type="ORF">GALL_125630</name>
</gene>
<comment type="caution">
    <text evidence="2">The sequence shown here is derived from an EMBL/GenBank/DDBJ whole genome shotgun (WGS) entry which is preliminary data.</text>
</comment>
<evidence type="ECO:0000259" key="1">
    <source>
        <dbReference type="Pfam" id="PF07929"/>
    </source>
</evidence>
<dbReference type="AlphaFoldDB" id="A0A1J5SBD2"/>
<dbReference type="PANTHER" id="PTHR41878:SF1">
    <property type="entry name" value="TNPR PROTEIN"/>
    <property type="match status" value="1"/>
</dbReference>
<feature type="domain" description="Plasmid pRiA4b Orf3-like" evidence="1">
    <location>
        <begin position="19"/>
        <end position="186"/>
    </location>
</feature>
<accession>A0A1J5SBD2</accession>
<sequence>MISLHEGKGPGPSRKSDRVLQLHLKVAGCRPPIWRRFLVRESMWLSRLHDAIQLSMDWFDYQTHAFTIGTLRYGNPLKRDDFVIADDRDVRLSDVGLDKVDRFSYGYHFGYGWQVDIAIEQSGPLVKGQRYPACLAGERAGPPEDCGGLDAYHDMLACIHEPHTELGREWLDWLGPEYDSERCDLEAINKAFRKLVR</sequence>
<dbReference type="EMBL" id="MLJW01000051">
    <property type="protein sequence ID" value="OIR05251.1"/>
    <property type="molecule type" value="Genomic_DNA"/>
</dbReference>
<dbReference type="InterPro" id="IPR012912">
    <property type="entry name" value="Plasmid_pRiA4b_Orf3-like"/>
</dbReference>
<organism evidence="2">
    <name type="scientific">mine drainage metagenome</name>
    <dbReference type="NCBI Taxonomy" id="410659"/>
    <lineage>
        <taxon>unclassified sequences</taxon>
        <taxon>metagenomes</taxon>
        <taxon>ecological metagenomes</taxon>
    </lineage>
</organism>
<dbReference type="Gene3D" id="3.10.290.30">
    <property type="entry name" value="MM3350-like"/>
    <property type="match status" value="1"/>
</dbReference>
<dbReference type="InterPro" id="IPR024047">
    <property type="entry name" value="MM3350-like_sf"/>
</dbReference>
<dbReference type="Pfam" id="PF07929">
    <property type="entry name" value="PRiA4_ORF3"/>
    <property type="match status" value="1"/>
</dbReference>
<evidence type="ECO:0000313" key="2">
    <source>
        <dbReference type="EMBL" id="OIR05251.1"/>
    </source>
</evidence>
<reference evidence="2" key="1">
    <citation type="submission" date="2016-10" db="EMBL/GenBank/DDBJ databases">
        <title>Sequence of Gallionella enrichment culture.</title>
        <authorList>
            <person name="Poehlein A."/>
            <person name="Muehling M."/>
            <person name="Daniel R."/>
        </authorList>
    </citation>
    <scope>NUCLEOTIDE SEQUENCE</scope>
</reference>
<dbReference type="SUPFAM" id="SSF159941">
    <property type="entry name" value="MM3350-like"/>
    <property type="match status" value="1"/>
</dbReference>
<name>A0A1J5SBD2_9ZZZZ</name>
<proteinExistence type="predicted"/>